<evidence type="ECO:0000259" key="1">
    <source>
        <dbReference type="Pfam" id="PF07626"/>
    </source>
</evidence>
<reference evidence="2" key="1">
    <citation type="submission" date="2018-05" db="EMBL/GenBank/DDBJ databases">
        <authorList>
            <person name="Lanie J.A."/>
            <person name="Ng W.-L."/>
            <person name="Kazmierczak K.M."/>
            <person name="Andrzejewski T.M."/>
            <person name="Davidsen T.M."/>
            <person name="Wayne K.J."/>
            <person name="Tettelin H."/>
            <person name="Glass J.I."/>
            <person name="Rusch D."/>
            <person name="Podicherti R."/>
            <person name="Tsui H.-C.T."/>
            <person name="Winkler M.E."/>
        </authorList>
    </citation>
    <scope>NUCLEOTIDE SEQUENCE</scope>
</reference>
<organism evidence="2">
    <name type="scientific">marine metagenome</name>
    <dbReference type="NCBI Taxonomy" id="408172"/>
    <lineage>
        <taxon>unclassified sequences</taxon>
        <taxon>metagenomes</taxon>
        <taxon>ecological metagenomes</taxon>
    </lineage>
</organism>
<proteinExistence type="predicted"/>
<feature type="non-terminal residue" evidence="2">
    <location>
        <position position="374"/>
    </location>
</feature>
<accession>A0A382I818</accession>
<gene>
    <name evidence="2" type="ORF">METZ01_LOCUS248296</name>
</gene>
<protein>
    <recommendedName>
        <fullName evidence="1">DUF1587 domain-containing protein</fullName>
    </recommendedName>
</protein>
<dbReference type="EMBL" id="UINC01065603">
    <property type="protein sequence ID" value="SVB95442.1"/>
    <property type="molecule type" value="Genomic_DNA"/>
</dbReference>
<name>A0A382I818_9ZZZZ</name>
<feature type="domain" description="DUF1587" evidence="1">
    <location>
        <begin position="120"/>
        <end position="188"/>
    </location>
</feature>
<dbReference type="InterPro" id="IPR013036">
    <property type="entry name" value="DUF1587"/>
</dbReference>
<dbReference type="Pfam" id="PF07626">
    <property type="entry name" value="PSD3"/>
    <property type="match status" value="1"/>
</dbReference>
<sequence>MTTRFAPFLLAAVTFAAAGLASAQSLEADVAPLVQASCVQCHGVRTVTPLSLAGLDFDLTDHHTFQAWEKVYERLERGEMPPATAPQPDPAVVETALGALKRALVEASLVDRGDQRTPLRRLTRLEYGYTIQDLLQVDEAVAAELATLLPAEADSGGFDTVAAHQSMSPLHVQSYLTAADQALDAAIAIGPPPPVESFTIEYAKSRGLARNAACRNLGCGAVKPLDDGFATFHESSSTFLMHSRSEGFAVPYPGRYRVAINAYAYQASTPVTLTVYLASGSGALALDNLVGSFDFVGDVPRSVELTPFLRPGDTVSPAVADADALPGDDPVRYFEPRGNFRDYKGEGLALRTMTIEGPLLETWPPPSTRALLTG</sequence>
<evidence type="ECO:0000313" key="2">
    <source>
        <dbReference type="EMBL" id="SVB95442.1"/>
    </source>
</evidence>
<dbReference type="AlphaFoldDB" id="A0A382I818"/>